<evidence type="ECO:0000313" key="4">
    <source>
        <dbReference type="Proteomes" id="UP000603904"/>
    </source>
</evidence>
<dbReference type="Proteomes" id="UP000603904">
    <property type="component" value="Unassembled WGS sequence"/>
</dbReference>
<feature type="region of interest" description="Disordered" evidence="1">
    <location>
        <begin position="1"/>
        <end position="32"/>
    </location>
</feature>
<comment type="caution">
    <text evidence="3">The sequence shown here is derived from an EMBL/GenBank/DDBJ whole genome shotgun (WGS) entry which is preliminary data.</text>
</comment>
<evidence type="ECO:0000256" key="2">
    <source>
        <dbReference type="SAM" id="Phobius"/>
    </source>
</evidence>
<sequence length="229" mass="23422">MSENFPQGPADATVRLPRNATPGQQYGPTPAFPPSYGPYGAPGYGPPQAAGPVRPRLLWIFLAWALFVVLVVAGVGGLAGGIFSTIDDTAPATTFASGQTVSVALDPRDKPAIYAAADQPTNVQCQVGDGQDPSVTLTKPAASQTVSVNGTTWELLFDVGVPKAATYQVTCEGEGVRFGVGKQFAANAGKIVGGAVAFLALPVVGFLSAVVVTVVVLVRRAGARRRGAA</sequence>
<proteinExistence type="predicted"/>
<name>A0ABQ4FS52_9ACTN</name>
<feature type="transmembrane region" description="Helical" evidence="2">
    <location>
        <begin position="191"/>
        <end position="218"/>
    </location>
</feature>
<keyword evidence="2" id="KW-0812">Transmembrane</keyword>
<evidence type="ECO:0000256" key="1">
    <source>
        <dbReference type="SAM" id="MobiDB-lite"/>
    </source>
</evidence>
<protein>
    <recommendedName>
        <fullName evidence="5">Serine/arginine repetitive matrix protein 2</fullName>
    </recommendedName>
</protein>
<evidence type="ECO:0008006" key="5">
    <source>
        <dbReference type="Google" id="ProtNLM"/>
    </source>
</evidence>
<evidence type="ECO:0000313" key="3">
    <source>
        <dbReference type="EMBL" id="GIH37634.1"/>
    </source>
</evidence>
<gene>
    <name evidence="3" type="ORF">Mco01_06340</name>
</gene>
<organism evidence="3 4">
    <name type="scientific">Microbispora corallina</name>
    <dbReference type="NCBI Taxonomy" id="83302"/>
    <lineage>
        <taxon>Bacteria</taxon>
        <taxon>Bacillati</taxon>
        <taxon>Actinomycetota</taxon>
        <taxon>Actinomycetes</taxon>
        <taxon>Streptosporangiales</taxon>
        <taxon>Streptosporangiaceae</taxon>
        <taxon>Microbispora</taxon>
    </lineage>
</organism>
<accession>A0ABQ4FS52</accession>
<keyword evidence="2" id="KW-1133">Transmembrane helix</keyword>
<feature type="transmembrane region" description="Helical" evidence="2">
    <location>
        <begin position="57"/>
        <end position="83"/>
    </location>
</feature>
<reference evidence="3 4" key="1">
    <citation type="submission" date="2021-01" db="EMBL/GenBank/DDBJ databases">
        <title>Whole genome shotgun sequence of Microbispora corallina NBRC 16416.</title>
        <authorList>
            <person name="Komaki H."/>
            <person name="Tamura T."/>
        </authorList>
    </citation>
    <scope>NUCLEOTIDE SEQUENCE [LARGE SCALE GENOMIC DNA]</scope>
    <source>
        <strain evidence="3 4">NBRC 16416</strain>
    </source>
</reference>
<keyword evidence="4" id="KW-1185">Reference proteome</keyword>
<dbReference type="EMBL" id="BOOC01000002">
    <property type="protein sequence ID" value="GIH37634.1"/>
    <property type="molecule type" value="Genomic_DNA"/>
</dbReference>
<keyword evidence="2" id="KW-0472">Membrane</keyword>
<dbReference type="RefSeq" id="WP_204055362.1">
    <property type="nucleotide sequence ID" value="NZ_BAAAGP010000001.1"/>
</dbReference>